<proteinExistence type="predicted"/>
<protein>
    <recommendedName>
        <fullName evidence="3">DED domain-containing protein</fullName>
    </recommendedName>
</protein>
<keyword evidence="2" id="KW-0175">Coiled coil</keyword>
<keyword evidence="1" id="KW-0053">Apoptosis</keyword>
<reference evidence="4 5" key="1">
    <citation type="submission" date="2022-05" db="EMBL/GenBank/DDBJ databases">
        <authorList>
            <consortium name="Genoscope - CEA"/>
            <person name="William W."/>
        </authorList>
    </citation>
    <scope>NUCLEOTIDE SEQUENCE [LARGE SCALE GENOMIC DNA]</scope>
</reference>
<dbReference type="InterPro" id="IPR049341">
    <property type="entry name" value="TRADD-like_N"/>
</dbReference>
<gene>
    <name evidence="4" type="ORF">PMEA_00023861</name>
</gene>
<dbReference type="PANTHER" id="PTHR48169:SF7">
    <property type="entry name" value="CASPASE 10"/>
    <property type="match status" value="1"/>
</dbReference>
<evidence type="ECO:0000313" key="4">
    <source>
        <dbReference type="EMBL" id="CAH3148400.1"/>
    </source>
</evidence>
<organism evidence="4 5">
    <name type="scientific">Pocillopora meandrina</name>
    <dbReference type="NCBI Taxonomy" id="46732"/>
    <lineage>
        <taxon>Eukaryota</taxon>
        <taxon>Metazoa</taxon>
        <taxon>Cnidaria</taxon>
        <taxon>Anthozoa</taxon>
        <taxon>Hexacorallia</taxon>
        <taxon>Scleractinia</taxon>
        <taxon>Astrocoeniina</taxon>
        <taxon>Pocilloporidae</taxon>
        <taxon>Pocillopora</taxon>
    </lineage>
</organism>
<evidence type="ECO:0000259" key="3">
    <source>
        <dbReference type="PROSITE" id="PS50168"/>
    </source>
</evidence>
<evidence type="ECO:0000256" key="1">
    <source>
        <dbReference type="ARBA" id="ARBA00022703"/>
    </source>
</evidence>
<dbReference type="Gene3D" id="1.10.533.10">
    <property type="entry name" value="Death Domain, Fas"/>
    <property type="match status" value="2"/>
</dbReference>
<evidence type="ECO:0000256" key="2">
    <source>
        <dbReference type="SAM" id="Coils"/>
    </source>
</evidence>
<dbReference type="AlphaFoldDB" id="A0AAU9XI66"/>
<dbReference type="SMART" id="SM00031">
    <property type="entry name" value="DED"/>
    <property type="match status" value="2"/>
</dbReference>
<dbReference type="Pfam" id="PF20694">
    <property type="entry name" value="TRADD-like_N"/>
    <property type="match status" value="1"/>
</dbReference>
<feature type="coiled-coil region" evidence="2">
    <location>
        <begin position="82"/>
        <end position="141"/>
    </location>
</feature>
<dbReference type="PANTHER" id="PTHR48169">
    <property type="entry name" value="DED DOMAIN-CONTAINING PROTEIN"/>
    <property type="match status" value="1"/>
</dbReference>
<comment type="caution">
    <text evidence="4">The sequence shown here is derived from an EMBL/GenBank/DDBJ whole genome shotgun (WGS) entry which is preliminary data.</text>
</comment>
<dbReference type="GO" id="GO:0006915">
    <property type="term" value="P:apoptotic process"/>
    <property type="evidence" value="ECO:0007669"/>
    <property type="project" value="UniProtKB-KW"/>
</dbReference>
<accession>A0AAU9XI66</accession>
<name>A0AAU9XI66_9CNID</name>
<dbReference type="InterPro" id="IPR001875">
    <property type="entry name" value="DED_dom"/>
</dbReference>
<dbReference type="Proteomes" id="UP001159428">
    <property type="component" value="Unassembled WGS sequence"/>
</dbReference>
<dbReference type="Pfam" id="PF01335">
    <property type="entry name" value="DED"/>
    <property type="match status" value="2"/>
</dbReference>
<feature type="domain" description="DED" evidence="3">
    <location>
        <begin position="91"/>
        <end position="170"/>
    </location>
</feature>
<evidence type="ECO:0000313" key="5">
    <source>
        <dbReference type="Proteomes" id="UP001159428"/>
    </source>
</evidence>
<dbReference type="PROSITE" id="PS50168">
    <property type="entry name" value="DED"/>
    <property type="match status" value="2"/>
</dbReference>
<dbReference type="GO" id="GO:0042981">
    <property type="term" value="P:regulation of apoptotic process"/>
    <property type="evidence" value="ECO:0007669"/>
    <property type="project" value="InterPro"/>
</dbReference>
<dbReference type="EMBL" id="CALNXJ010000044">
    <property type="protein sequence ID" value="CAH3148400.1"/>
    <property type="molecule type" value="Genomic_DNA"/>
</dbReference>
<dbReference type="InterPro" id="IPR011029">
    <property type="entry name" value="DEATH-like_dom_sf"/>
</dbReference>
<dbReference type="SUPFAM" id="SSF47986">
    <property type="entry name" value="DEATH domain"/>
    <property type="match status" value="2"/>
</dbReference>
<keyword evidence="5" id="KW-1185">Reference proteome</keyword>
<feature type="domain" description="DED" evidence="3">
    <location>
        <begin position="5"/>
        <end position="84"/>
    </location>
</feature>
<sequence>MSAIEYSYLLIEISEKLDELSPIHRLLFTCRTFLTPGSEGNIQDTLSLFKELEEQQNLGIDNLVVIKELLKGVREWSLFGKVKRFENKRKEYNALLEEIIRVLDELNDLERLVSVCRGKLSEESEGLIENVRSLFKELENQNILGLDRLDILKEILTETEKKDLLKKVEEFEERRNKEDEFERKKAQAAALASSVRNSLTGVVNMKTVFKLFAGGLVIVSATEVLSGWSSYDQLVAAVQSCVLPAGTSLVQITDGCVCLTVQAESLSALTNLWKLYQDGTLQKRLYDFFVTDEMKKLAEGEDVEVNVTIDEGEYQKACLELMNGAQEAELTGREERTRRNSDSVLYPSVTEELSMLKIKRIQAAFNQRMAVMEKEIEEVSLKVFGDRSAKRQQTIFKKIPYELEETKAQELKETEKGFEEHRLWQPPKVEPMDMEKFFHVQKYLEDVHETFSVTTEASDSALSTQATVSEIETEEVSDRLCLKDLSQLVTGELNQRLTADATAMEKVSRFFGLKVDPFSFSFLHIKHFFPNTTVSVLKECFEALRLYDLAEILAKVKPRALCPTLSPEQVEKLQLGDRRTKNYRNMAVVVVDVSCEHSKAKMIETFFKDLNPKNEVRVVPVTNLVEKYLVLEDIRQKKRLEMDAIAYEKKQRLEMHLSMMRKMIKGEDQEKSKSPQEESMLRVIDRRWTNSNRLRTEEPFLREQLESKMKEITKLREEIKIRTKLIEDIGREKSDAESALLNVMDKWIQDQDGSTFIAVFLICTDNWAHNFFNERLSESIAEKLASIPDHGKLVVSPPGWKSISKIPETLHIILRKAGNDHVGRRADNDSHFFTSFIEIFKKRWPSLDLISMMREFKRTWPHNLEVKDNLSTVPRF</sequence>